<reference evidence="2 3" key="1">
    <citation type="submission" date="2024-01" db="EMBL/GenBank/DDBJ databases">
        <title>The genomes of 5 underutilized Papilionoideae crops provide insights into root nodulation and disease resistanc.</title>
        <authorList>
            <person name="Jiang F."/>
        </authorList>
    </citation>
    <scope>NUCLEOTIDE SEQUENCE [LARGE SCALE GENOMIC DNA]</scope>
    <source>
        <strain evidence="2">LVBAO_FW01</strain>
        <tissue evidence="2">Leaves</tissue>
    </source>
</reference>
<evidence type="ECO:0000256" key="1">
    <source>
        <dbReference type="SAM" id="MobiDB-lite"/>
    </source>
</evidence>
<feature type="compositionally biased region" description="Polar residues" evidence="1">
    <location>
        <begin position="166"/>
        <end position="175"/>
    </location>
</feature>
<sequence>MHHATFSANQAIQLGNILVRIERTFPGRKNQSELRKRGLLLSWDQEEEKAPLDDQQSEEESSDSISGKVGLYNYLCFLRLLIVNARSGKSRKGSKVAKIGTTIDRRYPHAKKDHRVYECLGQAEIMSMSIYAEDRKLVREETKLESHLARLGPFAWMHSERSVKRPQNSHITSMRNGDHGTALGASQTRHSRRARLVDAQRQSCGSEYEKKGWGYCIIKKDWKAIMVKVQWVQMAELLFGKFRMLHSNPAPHDFRRPM</sequence>
<proteinExistence type="predicted"/>
<accession>A0AAN9KVJ7</accession>
<name>A0AAN9KVJ7_CANGL</name>
<keyword evidence="3" id="KW-1185">Reference proteome</keyword>
<dbReference type="EMBL" id="JAYMYQ010000006">
    <property type="protein sequence ID" value="KAK7324061.1"/>
    <property type="molecule type" value="Genomic_DNA"/>
</dbReference>
<dbReference type="Proteomes" id="UP001367508">
    <property type="component" value="Unassembled WGS sequence"/>
</dbReference>
<evidence type="ECO:0000313" key="2">
    <source>
        <dbReference type="EMBL" id="KAK7324061.1"/>
    </source>
</evidence>
<organism evidence="2 3">
    <name type="scientific">Canavalia gladiata</name>
    <name type="common">Sword bean</name>
    <name type="synonym">Dolichos gladiatus</name>
    <dbReference type="NCBI Taxonomy" id="3824"/>
    <lineage>
        <taxon>Eukaryota</taxon>
        <taxon>Viridiplantae</taxon>
        <taxon>Streptophyta</taxon>
        <taxon>Embryophyta</taxon>
        <taxon>Tracheophyta</taxon>
        <taxon>Spermatophyta</taxon>
        <taxon>Magnoliopsida</taxon>
        <taxon>eudicotyledons</taxon>
        <taxon>Gunneridae</taxon>
        <taxon>Pentapetalae</taxon>
        <taxon>rosids</taxon>
        <taxon>fabids</taxon>
        <taxon>Fabales</taxon>
        <taxon>Fabaceae</taxon>
        <taxon>Papilionoideae</taxon>
        <taxon>50 kb inversion clade</taxon>
        <taxon>NPAAA clade</taxon>
        <taxon>indigoferoid/millettioid clade</taxon>
        <taxon>Phaseoleae</taxon>
        <taxon>Canavalia</taxon>
    </lineage>
</organism>
<gene>
    <name evidence="2" type="ORF">VNO77_27578</name>
</gene>
<comment type="caution">
    <text evidence="2">The sequence shown here is derived from an EMBL/GenBank/DDBJ whole genome shotgun (WGS) entry which is preliminary data.</text>
</comment>
<protein>
    <submittedName>
        <fullName evidence="2">Uncharacterized protein</fullName>
    </submittedName>
</protein>
<dbReference type="AlphaFoldDB" id="A0AAN9KVJ7"/>
<evidence type="ECO:0000313" key="3">
    <source>
        <dbReference type="Proteomes" id="UP001367508"/>
    </source>
</evidence>
<feature type="region of interest" description="Disordered" evidence="1">
    <location>
        <begin position="166"/>
        <end position="191"/>
    </location>
</feature>